<feature type="region of interest" description="Disordered" evidence="1">
    <location>
        <begin position="304"/>
        <end position="333"/>
    </location>
</feature>
<dbReference type="CDD" id="cd12885">
    <property type="entry name" value="SPRY_RanBP_like"/>
    <property type="match status" value="1"/>
</dbReference>
<dbReference type="AlphaFoldDB" id="A0A139XJE6"/>
<gene>
    <name evidence="3" type="ORF">TGARI_293060</name>
</gene>
<organism evidence="3 4">
    <name type="scientific">Toxoplasma gondii ARI</name>
    <dbReference type="NCBI Taxonomy" id="1074872"/>
    <lineage>
        <taxon>Eukaryota</taxon>
        <taxon>Sar</taxon>
        <taxon>Alveolata</taxon>
        <taxon>Apicomplexa</taxon>
        <taxon>Conoidasida</taxon>
        <taxon>Coccidia</taxon>
        <taxon>Eucoccidiorida</taxon>
        <taxon>Eimeriorina</taxon>
        <taxon>Sarcocystidae</taxon>
        <taxon>Toxoplasma</taxon>
    </lineage>
</organism>
<dbReference type="VEuPathDB" id="ToxoDB:TGARI_293060"/>
<sequence>MTQTPSGRGRSFSSSSSSSSSSSLSCESSSPPLCGKDQGAPATFLDGVSRLLFWRPSSGPLALNCRRHPHYVRILRDGLTALYAGRGDYTDVGVVQAEKPAATTCAVYYFEVQILSASSPPHICVGFTTKSAALTKHPGVEPHSVGYRAEDGRKLVASASASSLSRGGVLPGEAFSSPYGAGDVVGCGIHYLSKKIFFTKNGVCLGVAGKADARVQYLPSAGMHGADERVKFNFTGPFAFDLKAMLQCDLVEERQRIKADLERDARLAALVSPASLTEVVRSYLLHAAFSRTLAAFERALTKRDKGETRKNDEENGEGRETEAGERALEERAVEERAVEERAVEERAVEERAVEERAVEERAVEERAVEERAVEERTCTQMEISVAEEGNPEGLGEGEEARIRRTIGRGQGQEVARDEERVESSMRTEETDAEAKSSGASRLEPSSAEAAAAGGSTRRTALSISFRPSSWVAASPLAAAQLSAAFWRNDKEEGEELSMREEASEREDEVCSASLCDRTPSVHTTTESTSILLASLTKRKELKQAIVEGRSDAAAEILETSFPAIFSTKNEDFQDSSFALSLLYTQQLIDLLRPPQRAVSAAISWMREKIAPLLQDASPHVRQAVTECCGLLAYAEPERSSLAAFFDLNRRTVVATAVNRCVLRHHFQISCWSPLEILVRHLIACRQLLREASGNRGPVPSPSLFCYPPPMRLLLQPSEAKLAGQNSENGPPLIADDGDEDLGELPLLYSP</sequence>
<feature type="region of interest" description="Disordered" evidence="1">
    <location>
        <begin position="717"/>
        <end position="750"/>
    </location>
</feature>
<feature type="compositionally biased region" description="Low complexity" evidence="1">
    <location>
        <begin position="11"/>
        <end position="30"/>
    </location>
</feature>
<evidence type="ECO:0000259" key="2">
    <source>
        <dbReference type="PROSITE" id="PS50188"/>
    </source>
</evidence>
<dbReference type="InterPro" id="IPR050618">
    <property type="entry name" value="Ubq-SigPath_Reg"/>
</dbReference>
<dbReference type="InterPro" id="IPR043136">
    <property type="entry name" value="B30.2/SPRY_sf"/>
</dbReference>
<dbReference type="OrthoDB" id="331632at2759"/>
<dbReference type="InterPro" id="IPR013320">
    <property type="entry name" value="ConA-like_dom_sf"/>
</dbReference>
<proteinExistence type="predicted"/>
<evidence type="ECO:0000313" key="4">
    <source>
        <dbReference type="Proteomes" id="UP000074247"/>
    </source>
</evidence>
<comment type="caution">
    <text evidence="3">The sequence shown here is derived from an EMBL/GenBank/DDBJ whole genome shotgun (WGS) entry which is preliminary data.</text>
</comment>
<feature type="compositionally biased region" description="Low complexity" evidence="1">
    <location>
        <begin position="439"/>
        <end position="457"/>
    </location>
</feature>
<dbReference type="InterPro" id="IPR044736">
    <property type="entry name" value="Gid1/RanBPM/SPLA_SPRY"/>
</dbReference>
<dbReference type="PANTHER" id="PTHR12864">
    <property type="entry name" value="RAN BINDING PROTEIN 9-RELATED"/>
    <property type="match status" value="1"/>
</dbReference>
<feature type="domain" description="B30.2/SPRY" evidence="2">
    <location>
        <begin position="40"/>
        <end position="239"/>
    </location>
</feature>
<dbReference type="InterPro" id="IPR024964">
    <property type="entry name" value="CTLH/CRA"/>
</dbReference>
<dbReference type="PROSITE" id="PS50188">
    <property type="entry name" value="B302_SPRY"/>
    <property type="match status" value="1"/>
</dbReference>
<dbReference type="Proteomes" id="UP000074247">
    <property type="component" value="Unassembled WGS sequence"/>
</dbReference>
<name>A0A139XJE6_TOXGO</name>
<reference evidence="3 4" key="1">
    <citation type="journal article" date="2016" name="Nat. Commun.">
        <title>Local admixture of amplified and diversified secreted pathogenesis determinants shapes mosaic Toxoplasma gondii genomes.</title>
        <authorList>
            <person name="Lorenzi H."/>
            <person name="Khan A."/>
            <person name="Behnke M.S."/>
            <person name="Namasivayam S."/>
            <person name="Swapna L.S."/>
            <person name="Hadjithomas M."/>
            <person name="Karamycheva S."/>
            <person name="Pinney D."/>
            <person name="Brunk B.P."/>
            <person name="Ajioka J.W."/>
            <person name="Ajzenberg D."/>
            <person name="Boothroyd J.C."/>
            <person name="Boyle J.P."/>
            <person name="Darde M.L."/>
            <person name="Diaz-Miranda M.A."/>
            <person name="Dubey J.P."/>
            <person name="Fritz H.M."/>
            <person name="Gennari S.M."/>
            <person name="Gregory B.D."/>
            <person name="Kim K."/>
            <person name="Saeij J.P."/>
            <person name="Su C."/>
            <person name="White M.W."/>
            <person name="Zhu X.Q."/>
            <person name="Howe D.K."/>
            <person name="Rosenthal B.M."/>
            <person name="Grigg M.E."/>
            <person name="Parkinson J."/>
            <person name="Liu L."/>
            <person name="Kissinger J.C."/>
            <person name="Roos D.S."/>
            <person name="Sibley L.D."/>
        </authorList>
    </citation>
    <scope>NUCLEOTIDE SEQUENCE [LARGE SCALE GENOMIC DNA]</scope>
    <source>
        <strain evidence="3 4">ARI</strain>
    </source>
</reference>
<dbReference type="Gene3D" id="2.60.120.920">
    <property type="match status" value="1"/>
</dbReference>
<feature type="region of interest" description="Disordered" evidence="1">
    <location>
        <begin position="403"/>
        <end position="457"/>
    </location>
</feature>
<evidence type="ECO:0000313" key="3">
    <source>
        <dbReference type="EMBL" id="KYF38900.1"/>
    </source>
</evidence>
<dbReference type="SMART" id="SM00449">
    <property type="entry name" value="SPRY"/>
    <property type="match status" value="1"/>
</dbReference>
<protein>
    <submittedName>
        <fullName evidence="3">SPRY domain-containing protein</fullName>
    </submittedName>
</protein>
<dbReference type="Pfam" id="PF10607">
    <property type="entry name" value="CTLH"/>
    <property type="match status" value="1"/>
</dbReference>
<dbReference type="EMBL" id="AGQS02005900">
    <property type="protein sequence ID" value="KYF38900.1"/>
    <property type="molecule type" value="Genomic_DNA"/>
</dbReference>
<dbReference type="SMART" id="SM00757">
    <property type="entry name" value="CRA"/>
    <property type="match status" value="1"/>
</dbReference>
<dbReference type="InterPro" id="IPR003877">
    <property type="entry name" value="SPRY_dom"/>
</dbReference>
<feature type="region of interest" description="Disordered" evidence="1">
    <location>
        <begin position="1"/>
        <end position="34"/>
    </location>
</feature>
<feature type="compositionally biased region" description="Basic and acidic residues" evidence="1">
    <location>
        <begin position="414"/>
        <end position="434"/>
    </location>
</feature>
<evidence type="ECO:0000256" key="1">
    <source>
        <dbReference type="SAM" id="MobiDB-lite"/>
    </source>
</evidence>
<accession>A0A139XJE6</accession>
<dbReference type="Pfam" id="PF00622">
    <property type="entry name" value="SPRY"/>
    <property type="match status" value="1"/>
</dbReference>
<dbReference type="InterPro" id="IPR013144">
    <property type="entry name" value="CRA_dom"/>
</dbReference>
<dbReference type="SUPFAM" id="SSF49899">
    <property type="entry name" value="Concanavalin A-like lectins/glucanases"/>
    <property type="match status" value="1"/>
</dbReference>
<dbReference type="InterPro" id="IPR001870">
    <property type="entry name" value="B30.2/SPRY"/>
</dbReference>